<dbReference type="InterPro" id="IPR003439">
    <property type="entry name" value="ABC_transporter-like_ATP-bd"/>
</dbReference>
<evidence type="ECO:0000256" key="4">
    <source>
        <dbReference type="ARBA" id="ARBA00022448"/>
    </source>
</evidence>
<dbReference type="InterPro" id="IPR027417">
    <property type="entry name" value="P-loop_NTPase"/>
</dbReference>
<dbReference type="PANTHER" id="PTHR24223">
    <property type="entry name" value="ATP-BINDING CASSETTE SUB-FAMILY C"/>
    <property type="match status" value="1"/>
</dbReference>
<dbReference type="NCBIfam" id="TIGR00957">
    <property type="entry name" value="MRP_assoc_pro"/>
    <property type="match status" value="1"/>
</dbReference>
<evidence type="ECO:0000259" key="18">
    <source>
        <dbReference type="PROSITE" id="PS50929"/>
    </source>
</evidence>
<evidence type="ECO:0000313" key="19">
    <source>
        <dbReference type="Proteomes" id="UP000694888"/>
    </source>
</evidence>
<feature type="transmembrane region" description="Helical" evidence="16">
    <location>
        <begin position="102"/>
        <end position="121"/>
    </location>
</feature>
<evidence type="ECO:0000256" key="5">
    <source>
        <dbReference type="ARBA" id="ARBA00022475"/>
    </source>
</evidence>
<dbReference type="SUPFAM" id="SSF90123">
    <property type="entry name" value="ABC transporter transmembrane region"/>
    <property type="match status" value="2"/>
</dbReference>
<feature type="transmembrane region" description="Helical" evidence="16">
    <location>
        <begin position="32"/>
        <end position="51"/>
    </location>
</feature>
<dbReference type="EC" id="7.6.2.3" evidence="13"/>
<feature type="region of interest" description="Disordered" evidence="15">
    <location>
        <begin position="898"/>
        <end position="931"/>
    </location>
</feature>
<feature type="transmembrane region" description="Helical" evidence="16">
    <location>
        <begin position="1205"/>
        <end position="1226"/>
    </location>
</feature>
<evidence type="ECO:0000256" key="12">
    <source>
        <dbReference type="ARBA" id="ARBA00023136"/>
    </source>
</evidence>
<evidence type="ECO:0000256" key="10">
    <source>
        <dbReference type="ARBA" id="ARBA00022967"/>
    </source>
</evidence>
<feature type="transmembrane region" description="Helical" evidence="16">
    <location>
        <begin position="133"/>
        <end position="153"/>
    </location>
</feature>
<dbReference type="GeneID" id="101863978"/>
<keyword evidence="11 16" id="KW-1133">Transmembrane helix</keyword>
<feature type="transmembrane region" description="Helical" evidence="16">
    <location>
        <begin position="966"/>
        <end position="988"/>
    </location>
</feature>
<dbReference type="RefSeq" id="XP_035825383.1">
    <property type="nucleotide sequence ID" value="XM_035969490.1"/>
</dbReference>
<name>A0ABM1VSJ1_APLCA</name>
<dbReference type="PROSITE" id="PS50893">
    <property type="entry name" value="ABC_TRANSPORTER_2"/>
    <property type="match status" value="2"/>
</dbReference>
<keyword evidence="10" id="KW-1278">Translocase</keyword>
<evidence type="ECO:0000259" key="17">
    <source>
        <dbReference type="PROSITE" id="PS50893"/>
    </source>
</evidence>
<feature type="transmembrane region" description="Helical" evidence="16">
    <location>
        <begin position="1091"/>
        <end position="1114"/>
    </location>
</feature>
<proteinExistence type="inferred from homology"/>
<dbReference type="InterPro" id="IPR011527">
    <property type="entry name" value="ABC1_TM_dom"/>
</dbReference>
<feature type="domain" description="ABC transporter" evidence="17">
    <location>
        <begin position="1299"/>
        <end position="1533"/>
    </location>
</feature>
<evidence type="ECO:0000256" key="6">
    <source>
        <dbReference type="ARBA" id="ARBA00022692"/>
    </source>
</evidence>
<dbReference type="InterPro" id="IPR003593">
    <property type="entry name" value="AAA+_ATPase"/>
</dbReference>
<dbReference type="Gene3D" id="3.40.50.300">
    <property type="entry name" value="P-loop containing nucleotide triphosphate hydrolases"/>
    <property type="match status" value="2"/>
</dbReference>
<dbReference type="Pfam" id="PF00664">
    <property type="entry name" value="ABC_membrane"/>
    <property type="match status" value="2"/>
</dbReference>
<feature type="transmembrane region" description="Helical" evidence="16">
    <location>
        <begin position="63"/>
        <end position="82"/>
    </location>
</feature>
<dbReference type="Pfam" id="PF00005">
    <property type="entry name" value="ABC_tran"/>
    <property type="match status" value="2"/>
</dbReference>
<dbReference type="PROSITE" id="PS00211">
    <property type="entry name" value="ABC_TRANSPORTER_1"/>
    <property type="match status" value="2"/>
</dbReference>
<evidence type="ECO:0000256" key="7">
    <source>
        <dbReference type="ARBA" id="ARBA00022737"/>
    </source>
</evidence>
<dbReference type="InterPro" id="IPR036640">
    <property type="entry name" value="ABC1_TM_sf"/>
</dbReference>
<keyword evidence="19" id="KW-1185">Reference proteome</keyword>
<keyword evidence="12 16" id="KW-0472">Membrane</keyword>
<dbReference type="InterPro" id="IPR050173">
    <property type="entry name" value="ABC_transporter_C-like"/>
</dbReference>
<feature type="domain" description="ABC transporter" evidence="17">
    <location>
        <begin position="624"/>
        <end position="847"/>
    </location>
</feature>
<keyword evidence="8" id="KW-0547">Nucleotide-binding</keyword>
<evidence type="ECO:0000256" key="13">
    <source>
        <dbReference type="ARBA" id="ARBA00024220"/>
    </source>
</evidence>
<dbReference type="InterPro" id="IPR056227">
    <property type="entry name" value="TMD0_ABC"/>
</dbReference>
<evidence type="ECO:0000256" key="1">
    <source>
        <dbReference type="ARBA" id="ARBA00004128"/>
    </source>
</evidence>
<evidence type="ECO:0000256" key="14">
    <source>
        <dbReference type="ARBA" id="ARBA00047523"/>
    </source>
</evidence>
<evidence type="ECO:0000313" key="20">
    <source>
        <dbReference type="RefSeq" id="XP_035825383.1"/>
    </source>
</evidence>
<dbReference type="CDD" id="cd03250">
    <property type="entry name" value="ABCC_MRP_domain1"/>
    <property type="match status" value="1"/>
</dbReference>
<protein>
    <recommendedName>
        <fullName evidence="13">ABC-type glutathione-S-conjugate transporter</fullName>
        <ecNumber evidence="13">7.6.2.3</ecNumber>
    </recommendedName>
</protein>
<comment type="subcellular location">
    <subcellularLocation>
        <location evidence="2">Cell membrane</location>
        <topology evidence="2">Multi-pass membrane protein</topology>
    </subcellularLocation>
    <subcellularLocation>
        <location evidence="1">Vacuole membrane</location>
        <topology evidence="1">Multi-pass membrane protein</topology>
    </subcellularLocation>
</comment>
<comment type="similarity">
    <text evidence="3">Belongs to the ABC transporter superfamily. ABCC family. Conjugate transporter (TC 3.A.1.208) subfamily.</text>
</comment>
<feature type="transmembrane region" description="Helical" evidence="16">
    <location>
        <begin position="1052"/>
        <end position="1070"/>
    </location>
</feature>
<dbReference type="Pfam" id="PF24357">
    <property type="entry name" value="TMD0_ABC"/>
    <property type="match status" value="1"/>
</dbReference>
<feature type="transmembrane region" description="Helical" evidence="16">
    <location>
        <begin position="165"/>
        <end position="182"/>
    </location>
</feature>
<evidence type="ECO:0000256" key="2">
    <source>
        <dbReference type="ARBA" id="ARBA00004651"/>
    </source>
</evidence>
<feature type="transmembrane region" description="Helical" evidence="16">
    <location>
        <begin position="449"/>
        <end position="470"/>
    </location>
</feature>
<evidence type="ECO:0000256" key="9">
    <source>
        <dbReference type="ARBA" id="ARBA00022840"/>
    </source>
</evidence>
<dbReference type="SMART" id="SM00382">
    <property type="entry name" value="AAA"/>
    <property type="match status" value="2"/>
</dbReference>
<evidence type="ECO:0000256" key="16">
    <source>
        <dbReference type="SAM" id="Phobius"/>
    </source>
</evidence>
<dbReference type="CDD" id="cd18603">
    <property type="entry name" value="ABC_6TM_MRP1_2_3_6_D2_like"/>
    <property type="match status" value="1"/>
</dbReference>
<keyword evidence="9" id="KW-0067">ATP-binding</keyword>
<keyword evidence="4" id="KW-0813">Transport</keyword>
<feature type="transmembrane region" description="Helical" evidence="16">
    <location>
        <begin position="347"/>
        <end position="369"/>
    </location>
</feature>
<feature type="transmembrane region" description="Helical" evidence="16">
    <location>
        <begin position="534"/>
        <end position="554"/>
    </location>
</feature>
<keyword evidence="7" id="KW-0677">Repeat</keyword>
<dbReference type="CDD" id="cd03244">
    <property type="entry name" value="ABCC_MRP_domain2"/>
    <property type="match status" value="1"/>
</dbReference>
<dbReference type="CDD" id="cd18595">
    <property type="entry name" value="ABC_6TM_MRP1_2_3_6_D1_like"/>
    <property type="match status" value="1"/>
</dbReference>
<evidence type="ECO:0000256" key="11">
    <source>
        <dbReference type="ARBA" id="ARBA00022989"/>
    </source>
</evidence>
<dbReference type="SUPFAM" id="SSF52540">
    <property type="entry name" value="P-loop containing nucleoside triphosphate hydrolases"/>
    <property type="match status" value="2"/>
</dbReference>
<dbReference type="PROSITE" id="PS50929">
    <property type="entry name" value="ABC_TM1F"/>
    <property type="match status" value="2"/>
</dbReference>
<keyword evidence="5" id="KW-1003">Cell membrane</keyword>
<organism evidence="19 20">
    <name type="scientific">Aplysia californica</name>
    <name type="common">California sea hare</name>
    <dbReference type="NCBI Taxonomy" id="6500"/>
    <lineage>
        <taxon>Eukaryota</taxon>
        <taxon>Metazoa</taxon>
        <taxon>Spiralia</taxon>
        <taxon>Lophotrochozoa</taxon>
        <taxon>Mollusca</taxon>
        <taxon>Gastropoda</taxon>
        <taxon>Heterobranchia</taxon>
        <taxon>Euthyneura</taxon>
        <taxon>Tectipleura</taxon>
        <taxon>Aplysiida</taxon>
        <taxon>Aplysioidea</taxon>
        <taxon>Aplysiidae</taxon>
        <taxon>Aplysia</taxon>
    </lineage>
</organism>
<dbReference type="Proteomes" id="UP000694888">
    <property type="component" value="Unplaced"/>
</dbReference>
<accession>A0ABM1VSJ1</accession>
<sequence length="1538" mass="172400">MSEGICRTPLWDTNVTWDTTTPDFTPCFQKSILALIPCAFLFLMAPIRLYLLFRKRNQKIGWNWCNILKVVVTCVLIAFAAFECIFAGIEKGQGDDIAIIDIVSPLIVMFTMMLALFILGIERKKGVRSSGVLVLFWLLFLFCGFLRLISVIRQASREDDVPPSIFIHYPCLLFAFILNLFVDDPPQVGDGSEDQNPSPEKNSSFLSQITFWWFTSLIVQGYRRPLTQDDLWSLNNEDKTEYLAHKFYKKWNLTKEVNPSPVANGDILETSFIYKEGSAILAPYNPHLDESKTPKRSLFSALVRTYFWSFMMAAAFKFIYDCLVFLSPQLLKLLIQFVSSEEYTWRGYFYASLLLFIALVQSILLHQYFHATFLLGMRLRSTIISVIYRKTLRLSNAAKKTSTVGEIVNLMSVDAQRFMDLTTYLHMFWSGPFQISVALYFLWQTLGPSALAGIGVMILLIPINAVIAHLTRKYQIEQMVLKDARIKLMNEVLNGIKVLKLYAWEGSFQDKVLEIRNKELHVLKKAAYLNATSSFFWTCAPILVSLSTFAVYVMSSEDNILDAEKAFVSLALFNILRFPLSMVPNVITNMVQANVSLKRLQAFVDNTELDAECVEKDEFLKPSIKIENASFSWEEGNTTLSNIRLEAEEGSLVAVVGAVGAGKSSLLAAMLGEMDKISGTVSTRGSVSYVAQQAWIQNETLQNNILFNKPLDSSMYEEVVDACALRTDLSILPGGDQTEIGEKGINLSGGQKQRVSLARAVYQDTDVYLMDDPLSAVDSHVGKHLFDKVIGPNGMLKGKTRILVTHGIGFLPQVDKIVVLVNGCVSETGSFSELMSHNGAFADFLRNYLTEELEEGDGGVQDEEVMSIRDEILSQLGSQVDDSITLQKQVSIISDRLRTESEMSRGSNTSLNHTTSSPGLKRRNKVSDRMANGEEEKLLKEHEKKDDEKLVKVESVETGRVKMSVFLAYLRAVGPVLTALIIMFYVLYNGASIYSNIWLSQWSNDARNPNITKDEDNRNMRLGVYGALGLVQGIMVYITALMRMLGAVKATGMLHLGLLLNVLASPMSFFDTTPTGRIVNRFSKDVDTLDVIIPMIFGMFLMCFFNTLSTILVISFSTPLFLAVIVPLMVFYYFVQRFYVASSRQLKRLESVSRSPIYSHFGETITGAMTIRAFGQEALFIKESQDKVDLNQISYFPSIVSNRWLAIRLEFVGNFIIFFASLFAVIGRDHLSPGIVGLSITYAMNVTQTLNWMVRMTCELETNIVAVERIKEYTETQTEADWVIEGKRPSAEWPEKGVVKFKDYKVRYREGLDLVLKGIDCEIKSGEKIGIVGRTGAGKSSLTLALFRIIEAAGGSISVDGIDISTIGLHDLRSKLTIIPQDPVLFSGTLRMNLDPFENRTDEDIWSALEHAHLKTFVSGLAEGLLFECSEGGENLSVGQRQLVCLARALLRKTQVLILDEATAAVDLETDDLIQATIRTEFEHCTVLTIAHRLNTIMDYTRIMVLDAGTIHEFDSPQALLQDTSSVFHSMAKDAGLV</sequence>
<comment type="catalytic activity">
    <reaction evidence="14">
        <text>leukotriene C4(in) + ATP + H2O = leukotriene C4(out) + ADP + phosphate + H(+)</text>
        <dbReference type="Rhea" id="RHEA:38963"/>
        <dbReference type="ChEBI" id="CHEBI:15377"/>
        <dbReference type="ChEBI" id="CHEBI:15378"/>
        <dbReference type="ChEBI" id="CHEBI:30616"/>
        <dbReference type="ChEBI" id="CHEBI:43474"/>
        <dbReference type="ChEBI" id="CHEBI:57973"/>
        <dbReference type="ChEBI" id="CHEBI:456216"/>
    </reaction>
    <physiologicalReaction direction="left-to-right" evidence="14">
        <dbReference type="Rhea" id="RHEA:38964"/>
    </physiologicalReaction>
</comment>
<evidence type="ECO:0000256" key="15">
    <source>
        <dbReference type="SAM" id="MobiDB-lite"/>
    </source>
</evidence>
<dbReference type="InterPro" id="IPR005292">
    <property type="entry name" value="MRP"/>
</dbReference>
<gene>
    <name evidence="20" type="primary">LOC101863978</name>
</gene>
<feature type="compositionally biased region" description="Polar residues" evidence="15">
    <location>
        <begin position="904"/>
        <end position="918"/>
    </location>
</feature>
<feature type="domain" description="ABC transmembrane type-1" evidence="18">
    <location>
        <begin position="313"/>
        <end position="592"/>
    </location>
</feature>
<feature type="transmembrane region" description="Helical" evidence="16">
    <location>
        <begin position="421"/>
        <end position="443"/>
    </location>
</feature>
<feature type="transmembrane region" description="Helical" evidence="16">
    <location>
        <begin position="305"/>
        <end position="327"/>
    </location>
</feature>
<dbReference type="PANTHER" id="PTHR24223:SF443">
    <property type="entry name" value="MULTIDRUG-RESISTANCE LIKE PROTEIN 1, ISOFORM I"/>
    <property type="match status" value="1"/>
</dbReference>
<evidence type="ECO:0000256" key="3">
    <source>
        <dbReference type="ARBA" id="ARBA00009726"/>
    </source>
</evidence>
<feature type="transmembrane region" description="Helical" evidence="16">
    <location>
        <begin position="1120"/>
        <end position="1140"/>
    </location>
</feature>
<evidence type="ECO:0000256" key="8">
    <source>
        <dbReference type="ARBA" id="ARBA00022741"/>
    </source>
</evidence>
<feature type="transmembrane region" description="Helical" evidence="16">
    <location>
        <begin position="1022"/>
        <end position="1040"/>
    </location>
</feature>
<dbReference type="InterPro" id="IPR017871">
    <property type="entry name" value="ABC_transporter-like_CS"/>
</dbReference>
<feature type="domain" description="ABC transmembrane type-1" evidence="18">
    <location>
        <begin position="979"/>
        <end position="1262"/>
    </location>
</feature>
<dbReference type="Gene3D" id="1.20.1560.10">
    <property type="entry name" value="ABC transporter type 1, transmembrane domain"/>
    <property type="match status" value="2"/>
</dbReference>
<keyword evidence="6 16" id="KW-0812">Transmembrane</keyword>
<reference evidence="20" key="1">
    <citation type="submission" date="2025-08" db="UniProtKB">
        <authorList>
            <consortium name="RefSeq"/>
        </authorList>
    </citation>
    <scope>IDENTIFICATION</scope>
</reference>